<dbReference type="AlphaFoldDB" id="A0A6F8VFN9"/>
<evidence type="ECO:0000313" key="2">
    <source>
        <dbReference type="Proteomes" id="UP000502260"/>
    </source>
</evidence>
<dbReference type="Gene3D" id="3.30.2310.20">
    <property type="entry name" value="RelE-like"/>
    <property type="match status" value="1"/>
</dbReference>
<dbReference type="Pfam" id="PF05015">
    <property type="entry name" value="HigB-like_toxin"/>
    <property type="match status" value="1"/>
</dbReference>
<accession>A0A6F8VFN9</accession>
<dbReference type="KEGG" id="slac:SKTS_28570"/>
<dbReference type="EMBL" id="AP022853">
    <property type="protein sequence ID" value="BCB27971.1"/>
    <property type="molecule type" value="Genomic_DNA"/>
</dbReference>
<reference evidence="2" key="1">
    <citation type="submission" date="2020-03" db="EMBL/GenBank/DDBJ databases">
        <title>Complete genome sequence of sulfur-oxidizing bacterium skT11.</title>
        <authorList>
            <person name="Kanda M."/>
            <person name="Kojima H."/>
            <person name="Fukui M."/>
        </authorList>
    </citation>
    <scope>NUCLEOTIDE SEQUENCE [LARGE SCALE GENOMIC DNA]</scope>
    <source>
        <strain evidence="2">skT11</strain>
    </source>
</reference>
<dbReference type="InterPro" id="IPR035093">
    <property type="entry name" value="RelE/ParE_toxin_dom_sf"/>
</dbReference>
<organism evidence="1 2">
    <name type="scientific">Sulfurimicrobium lacus</name>
    <dbReference type="NCBI Taxonomy" id="2715678"/>
    <lineage>
        <taxon>Bacteria</taxon>
        <taxon>Pseudomonadati</taxon>
        <taxon>Pseudomonadota</taxon>
        <taxon>Betaproteobacteria</taxon>
        <taxon>Nitrosomonadales</taxon>
        <taxon>Sulfuricellaceae</taxon>
        <taxon>Sulfurimicrobium</taxon>
    </lineage>
</organism>
<keyword evidence="2" id="KW-1185">Reference proteome</keyword>
<dbReference type="RefSeq" id="WP_173066558.1">
    <property type="nucleotide sequence ID" value="NZ_AP022853.1"/>
</dbReference>
<dbReference type="InterPro" id="IPR007711">
    <property type="entry name" value="HigB-1"/>
</dbReference>
<evidence type="ECO:0000313" key="1">
    <source>
        <dbReference type="EMBL" id="BCB27971.1"/>
    </source>
</evidence>
<proteinExistence type="predicted"/>
<name>A0A6F8VFN9_9PROT</name>
<dbReference type="PANTHER" id="PTHR40266:SF2">
    <property type="entry name" value="TOXIN HIGB-1"/>
    <property type="match status" value="1"/>
</dbReference>
<dbReference type="PANTHER" id="PTHR40266">
    <property type="entry name" value="TOXIN HIGB-1"/>
    <property type="match status" value="1"/>
</dbReference>
<dbReference type="SUPFAM" id="SSF143011">
    <property type="entry name" value="RelE-like"/>
    <property type="match status" value="1"/>
</dbReference>
<gene>
    <name evidence="1" type="ORF">SKTS_28570</name>
</gene>
<dbReference type="Proteomes" id="UP000502260">
    <property type="component" value="Chromosome"/>
</dbReference>
<sequence>MISTFKCADTENLFNGRRSARFKNIESVAMRKLAMLNRAEKPEDLRIPPGNRLEQLSGNRAGQYSIRINDQWRLCFRFEGGHAHDVEIVDYH</sequence>
<protein>
    <submittedName>
        <fullName evidence="1">Killer protein</fullName>
    </submittedName>
</protein>